<evidence type="ECO:0000256" key="2">
    <source>
        <dbReference type="ARBA" id="ARBA00022475"/>
    </source>
</evidence>
<evidence type="ECO:0000256" key="1">
    <source>
        <dbReference type="ARBA" id="ARBA00004651"/>
    </source>
</evidence>
<feature type="transmembrane region" description="Helical" evidence="6">
    <location>
        <begin position="12"/>
        <end position="28"/>
    </location>
</feature>
<keyword evidence="4 6" id="KW-1133">Transmembrane helix</keyword>
<dbReference type="GO" id="GO:0005886">
    <property type="term" value="C:plasma membrane"/>
    <property type="evidence" value="ECO:0007669"/>
    <property type="project" value="UniProtKB-SubCell"/>
</dbReference>
<name>A0A1M4WGT9_9FIRM</name>
<dbReference type="InterPro" id="IPR036259">
    <property type="entry name" value="MFS_trans_sf"/>
</dbReference>
<dbReference type="AlphaFoldDB" id="A0A1M4WGT9"/>
<keyword evidence="2" id="KW-1003">Cell membrane</keyword>
<keyword evidence="5 6" id="KW-0472">Membrane</keyword>
<dbReference type="SUPFAM" id="SSF103473">
    <property type="entry name" value="MFS general substrate transporter"/>
    <property type="match status" value="1"/>
</dbReference>
<dbReference type="STRING" id="1123404.SAMN02745784_01854"/>
<reference evidence="8" key="1">
    <citation type="submission" date="2016-11" db="EMBL/GenBank/DDBJ databases">
        <authorList>
            <person name="Varghese N."/>
            <person name="Submissions S."/>
        </authorList>
    </citation>
    <scope>NUCLEOTIDE SEQUENCE [LARGE SCALE GENOMIC DNA]</scope>
    <source>
        <strain evidence="8">DSM 18095</strain>
    </source>
</reference>
<keyword evidence="8" id="KW-1185">Reference proteome</keyword>
<feature type="transmembrane region" description="Helical" evidence="6">
    <location>
        <begin position="34"/>
        <end position="52"/>
    </location>
</feature>
<protein>
    <submittedName>
        <fullName evidence="7">ATP synthase I chain</fullName>
    </submittedName>
</protein>
<dbReference type="GeneID" id="90993986"/>
<dbReference type="EMBL" id="FQTY01000007">
    <property type="protein sequence ID" value="SHE80458.1"/>
    <property type="molecule type" value="Genomic_DNA"/>
</dbReference>
<feature type="transmembrane region" description="Helical" evidence="6">
    <location>
        <begin position="73"/>
        <end position="91"/>
    </location>
</feature>
<keyword evidence="3 6" id="KW-0812">Transmembrane</keyword>
<accession>A0A1M4WGT9</accession>
<sequence>MNNDLVFKVAKRVMILSLLLIGISVFVFREPKPIILGYVFGAIISILSFKLLHNTINKAVEMSPDKASAYSTLQYMLRYLIYFIVLAVAALADYLSFPATVLGLLMVKFVILLSGIFDEDFKR</sequence>
<dbReference type="Pfam" id="PF03899">
    <property type="entry name" value="ATP-synt_I"/>
    <property type="match status" value="1"/>
</dbReference>
<feature type="transmembrane region" description="Helical" evidence="6">
    <location>
        <begin position="97"/>
        <end position="117"/>
    </location>
</feature>
<evidence type="ECO:0000256" key="3">
    <source>
        <dbReference type="ARBA" id="ARBA00022692"/>
    </source>
</evidence>
<comment type="subcellular location">
    <subcellularLocation>
        <location evidence="1">Cell membrane</location>
        <topology evidence="1">Multi-pass membrane protein</topology>
    </subcellularLocation>
</comment>
<dbReference type="RefSeq" id="WP_072975696.1">
    <property type="nucleotide sequence ID" value="NZ_FQTY01000007.1"/>
</dbReference>
<evidence type="ECO:0000313" key="8">
    <source>
        <dbReference type="Proteomes" id="UP000184114"/>
    </source>
</evidence>
<evidence type="ECO:0000313" key="7">
    <source>
        <dbReference type="EMBL" id="SHE80458.1"/>
    </source>
</evidence>
<evidence type="ECO:0000256" key="5">
    <source>
        <dbReference type="ARBA" id="ARBA00023136"/>
    </source>
</evidence>
<dbReference type="InterPro" id="IPR005598">
    <property type="entry name" value="ATP_synth_I"/>
</dbReference>
<evidence type="ECO:0000256" key="4">
    <source>
        <dbReference type="ARBA" id="ARBA00022989"/>
    </source>
</evidence>
<proteinExistence type="predicted"/>
<organism evidence="7 8">
    <name type="scientific">Tissierella praeacuta DSM 18095</name>
    <dbReference type="NCBI Taxonomy" id="1123404"/>
    <lineage>
        <taxon>Bacteria</taxon>
        <taxon>Bacillati</taxon>
        <taxon>Bacillota</taxon>
        <taxon>Tissierellia</taxon>
        <taxon>Tissierellales</taxon>
        <taxon>Tissierellaceae</taxon>
        <taxon>Tissierella</taxon>
    </lineage>
</organism>
<gene>
    <name evidence="7" type="ORF">SAMN02745784_01854</name>
</gene>
<evidence type="ECO:0000256" key="6">
    <source>
        <dbReference type="SAM" id="Phobius"/>
    </source>
</evidence>
<dbReference type="Proteomes" id="UP000184114">
    <property type="component" value="Unassembled WGS sequence"/>
</dbReference>